<protein>
    <submittedName>
        <fullName evidence="2">Helix-turn-helix domain-containing protein</fullName>
    </submittedName>
</protein>
<dbReference type="PROSITE" id="PS50943">
    <property type="entry name" value="HTH_CROC1"/>
    <property type="match status" value="1"/>
</dbReference>
<dbReference type="SUPFAM" id="SSF47413">
    <property type="entry name" value="lambda repressor-like DNA-binding domains"/>
    <property type="match status" value="1"/>
</dbReference>
<feature type="domain" description="HTH cro/C1-type" evidence="1">
    <location>
        <begin position="5"/>
        <end position="59"/>
    </location>
</feature>
<gene>
    <name evidence="2" type="ORF">K0T92_14305</name>
</gene>
<sequence>MKLTVKAARVNCGKKSKDVADSLGLSVTGYSKKENGHARFYVDEIVKLGQLLDVPFENFFEVECHKKTQNNKGGVM</sequence>
<dbReference type="EMBL" id="JAHZIJ010000009">
    <property type="protein sequence ID" value="MBW7475914.1"/>
    <property type="molecule type" value="Genomic_DNA"/>
</dbReference>
<proteinExistence type="predicted"/>
<evidence type="ECO:0000313" key="2">
    <source>
        <dbReference type="EMBL" id="MBW7475914.1"/>
    </source>
</evidence>
<dbReference type="Proteomes" id="UP000812277">
    <property type="component" value="Unassembled WGS sequence"/>
</dbReference>
<dbReference type="Gene3D" id="1.10.260.40">
    <property type="entry name" value="lambda repressor-like DNA-binding domains"/>
    <property type="match status" value="1"/>
</dbReference>
<organism evidence="2 3">
    <name type="scientific">Paenibacillus oenotherae</name>
    <dbReference type="NCBI Taxonomy" id="1435645"/>
    <lineage>
        <taxon>Bacteria</taxon>
        <taxon>Bacillati</taxon>
        <taxon>Bacillota</taxon>
        <taxon>Bacilli</taxon>
        <taxon>Bacillales</taxon>
        <taxon>Paenibacillaceae</taxon>
        <taxon>Paenibacillus</taxon>
    </lineage>
</organism>
<dbReference type="InterPro" id="IPR001387">
    <property type="entry name" value="Cro/C1-type_HTH"/>
</dbReference>
<name>A0ABS7D7X2_9BACL</name>
<accession>A0ABS7D7X2</accession>
<dbReference type="InterPro" id="IPR010982">
    <property type="entry name" value="Lambda_DNA-bd_dom_sf"/>
</dbReference>
<keyword evidence="3" id="KW-1185">Reference proteome</keyword>
<evidence type="ECO:0000259" key="1">
    <source>
        <dbReference type="PROSITE" id="PS50943"/>
    </source>
</evidence>
<reference evidence="2 3" key="1">
    <citation type="submission" date="2021-07" db="EMBL/GenBank/DDBJ databases">
        <title>Paenibacillus radiodurans sp. nov., isolated from the southeastern edge of Tengger Desert.</title>
        <authorList>
            <person name="Zhang G."/>
        </authorList>
    </citation>
    <scope>NUCLEOTIDE SEQUENCE [LARGE SCALE GENOMIC DNA]</scope>
    <source>
        <strain evidence="2 3">DT7-4</strain>
    </source>
</reference>
<evidence type="ECO:0000313" key="3">
    <source>
        <dbReference type="Proteomes" id="UP000812277"/>
    </source>
</evidence>
<dbReference type="CDD" id="cd00093">
    <property type="entry name" value="HTH_XRE"/>
    <property type="match status" value="1"/>
</dbReference>
<comment type="caution">
    <text evidence="2">The sequence shown here is derived from an EMBL/GenBank/DDBJ whole genome shotgun (WGS) entry which is preliminary data.</text>
</comment>
<dbReference type="Pfam" id="PF01381">
    <property type="entry name" value="HTH_3"/>
    <property type="match status" value="1"/>
</dbReference>